<evidence type="ECO:0000313" key="3">
    <source>
        <dbReference type="WBParaSite" id="sdigi.contig14.g1429.t1"/>
    </source>
</evidence>
<dbReference type="PANTHER" id="PTHR13425:SF3">
    <property type="entry name" value="HEADCASE PROTEIN HOMOLOG"/>
    <property type="match status" value="1"/>
</dbReference>
<dbReference type="InterPro" id="IPR026066">
    <property type="entry name" value="Headcase"/>
</dbReference>
<dbReference type="Proteomes" id="UP000887581">
    <property type="component" value="Unplaced"/>
</dbReference>
<accession>A0A915PK05</accession>
<dbReference type="InterPro" id="IPR031947">
    <property type="entry name" value="Headcase_mid"/>
</dbReference>
<dbReference type="AlphaFoldDB" id="A0A915PK05"/>
<protein>
    <submittedName>
        <fullName evidence="3">Headcase middle domain-containing protein</fullName>
    </submittedName>
</protein>
<evidence type="ECO:0000259" key="1">
    <source>
        <dbReference type="Pfam" id="PF16002"/>
    </source>
</evidence>
<sequence>MIFRIENDSRMVFETPETEFRKRIGSREEKVIVREGSTSNDPKLRSALTNALAKKNGEKFNFFEDEQVRKTGSIFERRKDMQYVKEALPRTRLNGFHIKMEDDCPQGGDDTRLSVLRALGTHNCRTVPCVLCERSLVVYDRYPLIDGTFFLAPVQHSKAAVSMKTGYLHAICITCMHTEWKCPGCGNSGWFLGSALIVGTLYTYDVLSSTTCCIPVCRHCRALSLICPFLKSAKYVSLLLPVVVPSLYYS</sequence>
<evidence type="ECO:0000313" key="2">
    <source>
        <dbReference type="Proteomes" id="UP000887581"/>
    </source>
</evidence>
<feature type="domain" description="Headcase middle" evidence="1">
    <location>
        <begin position="70"/>
        <end position="223"/>
    </location>
</feature>
<reference evidence="3" key="1">
    <citation type="submission" date="2022-11" db="UniProtKB">
        <authorList>
            <consortium name="WormBaseParasite"/>
        </authorList>
    </citation>
    <scope>IDENTIFICATION</scope>
</reference>
<dbReference type="WBParaSite" id="sdigi.contig14.g1429.t1">
    <property type="protein sequence ID" value="sdigi.contig14.g1429.t1"/>
    <property type="gene ID" value="sdigi.contig14.g1429"/>
</dbReference>
<name>A0A915PK05_9BILA</name>
<organism evidence="2 3">
    <name type="scientific">Setaria digitata</name>
    <dbReference type="NCBI Taxonomy" id="48799"/>
    <lineage>
        <taxon>Eukaryota</taxon>
        <taxon>Metazoa</taxon>
        <taxon>Ecdysozoa</taxon>
        <taxon>Nematoda</taxon>
        <taxon>Chromadorea</taxon>
        <taxon>Rhabditida</taxon>
        <taxon>Spirurina</taxon>
        <taxon>Spiruromorpha</taxon>
        <taxon>Filarioidea</taxon>
        <taxon>Setariidae</taxon>
        <taxon>Setaria</taxon>
    </lineage>
</organism>
<keyword evidence="2" id="KW-1185">Reference proteome</keyword>
<dbReference type="Pfam" id="PF16002">
    <property type="entry name" value="Headcase"/>
    <property type="match status" value="1"/>
</dbReference>
<dbReference type="PANTHER" id="PTHR13425">
    <property type="entry name" value="HEADCASE PROTEIN"/>
    <property type="match status" value="1"/>
</dbReference>
<proteinExistence type="predicted"/>